<protein>
    <recommendedName>
        <fullName evidence="3">F-box domain-containing protein</fullName>
    </recommendedName>
</protein>
<dbReference type="OrthoDB" id="435188at2759"/>
<comment type="caution">
    <text evidence="1">The sequence shown here is derived from an EMBL/GenBank/DDBJ whole genome shotgun (WGS) entry which is preliminary data.</text>
</comment>
<organism evidence="1 2">
    <name type="scientific">Amphibalanus amphitrite</name>
    <name type="common">Striped barnacle</name>
    <name type="synonym">Balanus amphitrite</name>
    <dbReference type="NCBI Taxonomy" id="1232801"/>
    <lineage>
        <taxon>Eukaryota</taxon>
        <taxon>Metazoa</taxon>
        <taxon>Ecdysozoa</taxon>
        <taxon>Arthropoda</taxon>
        <taxon>Crustacea</taxon>
        <taxon>Multicrustacea</taxon>
        <taxon>Cirripedia</taxon>
        <taxon>Thoracica</taxon>
        <taxon>Thoracicalcarea</taxon>
        <taxon>Balanomorpha</taxon>
        <taxon>Balanoidea</taxon>
        <taxon>Balanidae</taxon>
        <taxon>Amphibalaninae</taxon>
        <taxon>Amphibalanus</taxon>
    </lineage>
</organism>
<dbReference type="Proteomes" id="UP000440578">
    <property type="component" value="Unassembled WGS sequence"/>
</dbReference>
<evidence type="ECO:0008006" key="3">
    <source>
        <dbReference type="Google" id="ProtNLM"/>
    </source>
</evidence>
<keyword evidence="2" id="KW-1185">Reference proteome</keyword>
<sequence length="211" mass="24543">MYRSQIRMVMIRPDKELGTEDQPWPRNDPNTDSRQVVHVISVLVCLSSVLLSRMENLSAMCSRWRAVADSCLALRRDLYLSGKPPPLVTVTDDLLEWLLPRMPRLRCLVIGRAGQQRPLNLDIVSRHCRHLCLAVLAAFHVDEPSLRRLCASCPRLRAVVLPPQCRRRPLLGPLLAELLPQLRYWASQPVCHRHRRRRHRRYRCERPCADN</sequence>
<gene>
    <name evidence="1" type="ORF">FJT64_011907</name>
</gene>
<dbReference type="AlphaFoldDB" id="A0A6A4V897"/>
<evidence type="ECO:0000313" key="1">
    <source>
        <dbReference type="EMBL" id="KAF0289903.1"/>
    </source>
</evidence>
<name>A0A6A4V897_AMPAM</name>
<reference evidence="1 2" key="1">
    <citation type="submission" date="2019-07" db="EMBL/GenBank/DDBJ databases">
        <title>Draft genome assembly of a fouling barnacle, Amphibalanus amphitrite (Darwin, 1854): The first reference genome for Thecostraca.</title>
        <authorList>
            <person name="Kim W."/>
        </authorList>
    </citation>
    <scope>NUCLEOTIDE SEQUENCE [LARGE SCALE GENOMIC DNA]</scope>
    <source>
        <strain evidence="1">SNU_AA5</strain>
        <tissue evidence="1">Soma without cirri and trophi</tissue>
    </source>
</reference>
<dbReference type="EMBL" id="VIIS01001994">
    <property type="protein sequence ID" value="KAF0289903.1"/>
    <property type="molecule type" value="Genomic_DNA"/>
</dbReference>
<evidence type="ECO:0000313" key="2">
    <source>
        <dbReference type="Proteomes" id="UP000440578"/>
    </source>
</evidence>
<accession>A0A6A4V897</accession>
<proteinExistence type="predicted"/>